<organism evidence="1 2">
    <name type="scientific">Chryseobacterium hagamense</name>
    <dbReference type="NCBI Taxonomy" id="395935"/>
    <lineage>
        <taxon>Bacteria</taxon>
        <taxon>Pseudomonadati</taxon>
        <taxon>Bacteroidota</taxon>
        <taxon>Flavobacteriia</taxon>
        <taxon>Flavobacteriales</taxon>
        <taxon>Weeksellaceae</taxon>
        <taxon>Chryseobacterium group</taxon>
        <taxon>Chryseobacterium</taxon>
    </lineage>
</organism>
<dbReference type="OrthoDB" id="1264612at2"/>
<protein>
    <submittedName>
        <fullName evidence="1">Uncharacterized protein</fullName>
    </submittedName>
</protein>
<accession>A0A511YPH6</accession>
<reference evidence="1 2" key="1">
    <citation type="submission" date="2019-07" db="EMBL/GenBank/DDBJ databases">
        <title>Whole genome shotgun sequence of Chryseobacterium hagamense NBRC 105253.</title>
        <authorList>
            <person name="Hosoyama A."/>
            <person name="Uohara A."/>
            <person name="Ohji S."/>
            <person name="Ichikawa N."/>
        </authorList>
    </citation>
    <scope>NUCLEOTIDE SEQUENCE [LARGE SCALE GENOMIC DNA]</scope>
    <source>
        <strain evidence="1 2">NBRC 105253</strain>
    </source>
</reference>
<name>A0A511YPH6_9FLAO</name>
<dbReference type="RefSeq" id="WP_146942520.1">
    <property type="nucleotide sequence ID" value="NZ_BJYJ01000018.1"/>
</dbReference>
<gene>
    <name evidence="1" type="ORF">CHA01nite_28260</name>
</gene>
<dbReference type="EMBL" id="BJYJ01000018">
    <property type="protein sequence ID" value="GEN77086.1"/>
    <property type="molecule type" value="Genomic_DNA"/>
</dbReference>
<sequence>MMNATAEILKSKIENFNPETLEAFARMIESFETETSTAISRFHLDEILYRIQFHRENPATKLDFYKNITELKKYCA</sequence>
<proteinExistence type="predicted"/>
<keyword evidence="2" id="KW-1185">Reference proteome</keyword>
<dbReference type="Proteomes" id="UP000321863">
    <property type="component" value="Unassembled WGS sequence"/>
</dbReference>
<evidence type="ECO:0000313" key="1">
    <source>
        <dbReference type="EMBL" id="GEN77086.1"/>
    </source>
</evidence>
<comment type="caution">
    <text evidence="1">The sequence shown here is derived from an EMBL/GenBank/DDBJ whole genome shotgun (WGS) entry which is preliminary data.</text>
</comment>
<dbReference type="AlphaFoldDB" id="A0A511YPH6"/>
<evidence type="ECO:0000313" key="2">
    <source>
        <dbReference type="Proteomes" id="UP000321863"/>
    </source>
</evidence>